<proteinExistence type="predicted"/>
<feature type="domain" description="HTH tetR-type" evidence="3">
    <location>
        <begin position="16"/>
        <end position="76"/>
    </location>
</feature>
<keyword evidence="1 2" id="KW-0238">DNA-binding</keyword>
<dbReference type="GO" id="GO:0003677">
    <property type="term" value="F:DNA binding"/>
    <property type="evidence" value="ECO:0007669"/>
    <property type="project" value="UniProtKB-UniRule"/>
</dbReference>
<gene>
    <name evidence="4" type="ORF">HMPREF0078_0605</name>
</gene>
<dbReference type="InterPro" id="IPR001647">
    <property type="entry name" value="HTH_TetR"/>
</dbReference>
<dbReference type="PANTHER" id="PTHR43479:SF11">
    <property type="entry name" value="ACREF_ENVCD OPERON REPRESSOR-RELATED"/>
    <property type="match status" value="1"/>
</dbReference>
<dbReference type="InterPro" id="IPR009057">
    <property type="entry name" value="Homeodomain-like_sf"/>
</dbReference>
<dbReference type="EMBL" id="ACXU01000009">
    <property type="protein sequence ID" value="EEU12885.1"/>
    <property type="molecule type" value="Genomic_DNA"/>
</dbReference>
<dbReference type="InterPro" id="IPR050624">
    <property type="entry name" value="HTH-type_Tx_Regulator"/>
</dbReference>
<dbReference type="Proteomes" id="UP000003821">
    <property type="component" value="Unassembled WGS sequence"/>
</dbReference>
<evidence type="ECO:0000259" key="3">
    <source>
        <dbReference type="PROSITE" id="PS50977"/>
    </source>
</evidence>
<evidence type="ECO:0000256" key="1">
    <source>
        <dbReference type="ARBA" id="ARBA00023125"/>
    </source>
</evidence>
<dbReference type="PANTHER" id="PTHR43479">
    <property type="entry name" value="ACREF/ENVCD OPERON REPRESSOR-RELATED"/>
    <property type="match status" value="1"/>
</dbReference>
<sequence length="203" mass="23657">MTGDKVLNDKKLKVGEKRKLEILEAAKTCFLEKGFQNTTMEDVIEKVSLSKGGVYYHYGSTYEMIYDFMKLGIKYRGEKSKTIGTSKLTSLDAITEMMMERIYDENEFKSIYAIFLKLQNEDKRLCEMFKNLKETNTEILSSAFPPNDKLSSIFEDEFLVTFVNTLILGYESLNQKEIFIENKETIKKMLEEYLKNKFPELLG</sequence>
<feature type="DNA-binding region" description="H-T-H motif" evidence="2">
    <location>
        <begin position="39"/>
        <end position="58"/>
    </location>
</feature>
<evidence type="ECO:0000313" key="5">
    <source>
        <dbReference type="Proteomes" id="UP000003821"/>
    </source>
</evidence>
<dbReference type="PROSITE" id="PS50977">
    <property type="entry name" value="HTH_TETR_2"/>
    <property type="match status" value="1"/>
</dbReference>
<protein>
    <submittedName>
        <fullName evidence="4">Transcriptional regulator, TetR family</fullName>
    </submittedName>
</protein>
<dbReference type="HOGENOM" id="CLU_102488_0_0_9"/>
<dbReference type="SUPFAM" id="SSF46689">
    <property type="entry name" value="Homeodomain-like"/>
    <property type="match status" value="1"/>
</dbReference>
<dbReference type="PRINTS" id="PR00455">
    <property type="entry name" value="HTHTETR"/>
</dbReference>
<organism evidence="4 5">
    <name type="scientific">Anaerococcus vaginalis ATCC 51170</name>
    <dbReference type="NCBI Taxonomy" id="655811"/>
    <lineage>
        <taxon>Bacteria</taxon>
        <taxon>Bacillati</taxon>
        <taxon>Bacillota</taxon>
        <taxon>Tissierellia</taxon>
        <taxon>Tissierellales</taxon>
        <taxon>Peptoniphilaceae</taxon>
        <taxon>Anaerococcus</taxon>
    </lineage>
</organism>
<evidence type="ECO:0000256" key="2">
    <source>
        <dbReference type="PROSITE-ProRule" id="PRU00335"/>
    </source>
</evidence>
<accession>C7HTK4</accession>
<evidence type="ECO:0000313" key="4">
    <source>
        <dbReference type="EMBL" id="EEU12885.1"/>
    </source>
</evidence>
<dbReference type="AlphaFoldDB" id="C7HTK4"/>
<comment type="caution">
    <text evidence="4">The sequence shown here is derived from an EMBL/GenBank/DDBJ whole genome shotgun (WGS) entry which is preliminary data.</text>
</comment>
<dbReference type="Gene3D" id="1.10.357.10">
    <property type="entry name" value="Tetracycline Repressor, domain 2"/>
    <property type="match status" value="1"/>
</dbReference>
<dbReference type="Pfam" id="PF00440">
    <property type="entry name" value="TetR_N"/>
    <property type="match status" value="1"/>
</dbReference>
<name>C7HTK4_9FIRM</name>
<keyword evidence="5" id="KW-1185">Reference proteome</keyword>
<reference evidence="4 5" key="1">
    <citation type="submission" date="2009-08" db="EMBL/GenBank/DDBJ databases">
        <authorList>
            <person name="Muzny D."/>
            <person name="Qin X."/>
            <person name="Deng J."/>
            <person name="Jiang H."/>
            <person name="Liu Y."/>
            <person name="Qu J."/>
            <person name="Song X.-Z."/>
            <person name="Zhang L."/>
            <person name="Thornton R."/>
            <person name="Coyle M."/>
            <person name="Francisco L."/>
            <person name="Jackson L."/>
            <person name="Javaid M."/>
            <person name="Korchina V."/>
            <person name="Kovar C."/>
            <person name="Mata R."/>
            <person name="Mathew T."/>
            <person name="Ngo R."/>
            <person name="Nguyen L."/>
            <person name="Nguyen N."/>
            <person name="Okwuonu G."/>
            <person name="Ongeri F."/>
            <person name="Pham C."/>
            <person name="Simmons D."/>
            <person name="Wilczek-Boney K."/>
            <person name="Hale W."/>
            <person name="Jakkamsetti A."/>
            <person name="Pham P."/>
            <person name="Ruth R."/>
            <person name="San Lucas F."/>
            <person name="Warren J."/>
            <person name="Zhang J."/>
            <person name="Zhao Z."/>
            <person name="Zhou C."/>
            <person name="Zhu D."/>
            <person name="Lee S."/>
            <person name="Bess C."/>
            <person name="Blankenburg K."/>
            <person name="Forbes L."/>
            <person name="Fu Q."/>
            <person name="Gubbala S."/>
            <person name="Hirani K."/>
            <person name="Jayaseelan J.C."/>
            <person name="Lara F."/>
            <person name="Munidasa M."/>
            <person name="Palculict T."/>
            <person name="Patil S."/>
            <person name="Pu L.-L."/>
            <person name="Saada N."/>
            <person name="Tang L."/>
            <person name="Weissenberger G."/>
            <person name="Zhu Y."/>
            <person name="Hemphill L."/>
            <person name="Shang Y."/>
            <person name="Youmans B."/>
            <person name="Ayvaz T."/>
            <person name="Ross M."/>
            <person name="Santibanez J."/>
            <person name="Aqrawi P."/>
            <person name="Gross S."/>
            <person name="Joshi V."/>
            <person name="Fowler G."/>
            <person name="Nazareth L."/>
            <person name="Reid J."/>
            <person name="Worley K."/>
            <person name="Petrosino J."/>
            <person name="Highlander S."/>
            <person name="Gibbs R."/>
            <person name="Gibbs R."/>
        </authorList>
    </citation>
    <scope>NUCLEOTIDE SEQUENCE [LARGE SCALE GENOMIC DNA]</scope>
    <source>
        <strain evidence="4 5">ATCC 51170</strain>
    </source>
</reference>
<dbReference type="eggNOG" id="COG1309">
    <property type="taxonomic scope" value="Bacteria"/>
</dbReference>